<keyword evidence="4 5" id="KW-0143">Chaperone</keyword>
<comment type="similarity">
    <text evidence="1 5">Belongs to the ClpX chaperone family. HslU subfamily.</text>
</comment>
<evidence type="ECO:0000313" key="10">
    <source>
        <dbReference type="Proteomes" id="UP001432180"/>
    </source>
</evidence>
<dbReference type="Proteomes" id="UP001432180">
    <property type="component" value="Chromosome"/>
</dbReference>
<feature type="binding site" evidence="5">
    <location>
        <position position="321"/>
    </location>
    <ligand>
        <name>ATP</name>
        <dbReference type="ChEBI" id="CHEBI:30616"/>
    </ligand>
</feature>
<feature type="binding site" evidence="5">
    <location>
        <position position="256"/>
    </location>
    <ligand>
        <name>ATP</name>
        <dbReference type="ChEBI" id="CHEBI:30616"/>
    </ligand>
</feature>
<dbReference type="InterPro" id="IPR004491">
    <property type="entry name" value="HslU"/>
</dbReference>
<evidence type="ECO:0000256" key="2">
    <source>
        <dbReference type="ARBA" id="ARBA00022741"/>
    </source>
</evidence>
<dbReference type="NCBIfam" id="NF003544">
    <property type="entry name" value="PRK05201.1"/>
    <property type="match status" value="1"/>
</dbReference>
<dbReference type="PANTHER" id="PTHR48102">
    <property type="entry name" value="ATP-DEPENDENT CLP PROTEASE ATP-BINDING SUBUNIT CLPX-LIKE, MITOCHONDRIAL-RELATED"/>
    <property type="match status" value="1"/>
</dbReference>
<dbReference type="SMART" id="SM00382">
    <property type="entry name" value="AAA"/>
    <property type="match status" value="1"/>
</dbReference>
<dbReference type="Pfam" id="PF07724">
    <property type="entry name" value="AAA_2"/>
    <property type="match status" value="1"/>
</dbReference>
<gene>
    <name evidence="5 9" type="primary">hslU</name>
    <name evidence="9" type="ORF">Thiowin_04994</name>
</gene>
<feature type="binding site" evidence="5">
    <location>
        <position position="18"/>
    </location>
    <ligand>
        <name>ATP</name>
        <dbReference type="ChEBI" id="CHEBI:30616"/>
    </ligand>
</feature>
<dbReference type="SMART" id="SM01086">
    <property type="entry name" value="ClpB_D2-small"/>
    <property type="match status" value="1"/>
</dbReference>
<dbReference type="SUPFAM" id="SSF52540">
    <property type="entry name" value="P-loop containing nucleoside triphosphate hydrolases"/>
    <property type="match status" value="1"/>
</dbReference>
<dbReference type="NCBIfam" id="TIGR00390">
    <property type="entry name" value="hslU"/>
    <property type="match status" value="1"/>
</dbReference>
<feature type="domain" description="AAA+ ATPase" evidence="7">
    <location>
        <begin position="49"/>
        <end position="332"/>
    </location>
</feature>
<dbReference type="InterPro" id="IPR050052">
    <property type="entry name" value="ATP-dep_Clp_protease_ClpX"/>
</dbReference>
<keyword evidence="3 5" id="KW-0067">ATP-binding</keyword>
<dbReference type="Gene3D" id="3.40.50.300">
    <property type="entry name" value="P-loop containing nucleotide triphosphate hydrolases"/>
    <property type="match status" value="2"/>
</dbReference>
<organism evidence="9 10">
    <name type="scientific">Thiorhodovibrio winogradskyi</name>
    <dbReference type="NCBI Taxonomy" id="77007"/>
    <lineage>
        <taxon>Bacteria</taxon>
        <taxon>Pseudomonadati</taxon>
        <taxon>Pseudomonadota</taxon>
        <taxon>Gammaproteobacteria</taxon>
        <taxon>Chromatiales</taxon>
        <taxon>Chromatiaceae</taxon>
        <taxon>Thiorhodovibrio</taxon>
    </lineage>
</organism>
<evidence type="ECO:0000259" key="8">
    <source>
        <dbReference type="SMART" id="SM01086"/>
    </source>
</evidence>
<dbReference type="HAMAP" id="MF_00249">
    <property type="entry name" value="HslU"/>
    <property type="match status" value="1"/>
</dbReference>
<sequence length="443" mass="49912">MSDITPQRIVEELDKHIIGQHQAKRAVAIALRNRWRRMQIEEPMRSEITPKNILMIGPTGVGKTEIARRLARLANAPFLKVEATKFTEVGYVGRDVESIVRDLADISVKMEREQEMERNRERAEAAAEERILDALLPPPSNFDQESRSNATSSATREKFRAKLRAGELDEREIEIQVNLSPLGVEIVAPPGMEEMTSQLQGLFQNLGSERTKRRKMRICDARKVLGDEEAAKLVNEEEMKLRAVRNVEQNGIVFLDEIDKVTKRSEAIGADVSREGVQRDLLPLVEGCTVSTKYGMVKTDHILFIASGAFHLARPSDLIPELQGRLPIRVELQALTTEDFIRILTEPNESLTDQYRALLGTEGVTLEFTEDGISRIAEIAWQVNERSENIGARRLATVMERLLEDVSFNASELDRVSIDVNAAYVEQNLGELAADEDLSQYIL</sequence>
<name>A0ABZ0SG73_9GAMM</name>
<feature type="binding site" evidence="5">
    <location>
        <position position="393"/>
    </location>
    <ligand>
        <name>ATP</name>
        <dbReference type="ChEBI" id="CHEBI:30616"/>
    </ligand>
</feature>
<dbReference type="Pfam" id="PF00004">
    <property type="entry name" value="AAA"/>
    <property type="match status" value="1"/>
</dbReference>
<dbReference type="Gene3D" id="1.10.8.60">
    <property type="match status" value="1"/>
</dbReference>
<accession>A0ABZ0SG73</accession>
<reference evidence="9 10" key="1">
    <citation type="journal article" date="2023" name="Microorganisms">
        <title>Thiorhodovibrio frisius and Trv. litoralis spp. nov., Two Novel Members from a Clade of Fastidious Purple Sulfur Bacteria That Exhibit Unique Red-Shifted Light-Harvesting Capabilities.</title>
        <authorList>
            <person name="Methner A."/>
            <person name="Kuzyk S.B."/>
            <person name="Petersen J."/>
            <person name="Bauer S."/>
            <person name="Brinkmann H."/>
            <person name="Sichau K."/>
            <person name="Wanner G."/>
            <person name="Wolf J."/>
            <person name="Neumann-Schaal M."/>
            <person name="Henke P."/>
            <person name="Tank M."/>
            <person name="Sproer C."/>
            <person name="Bunk B."/>
            <person name="Overmann J."/>
        </authorList>
    </citation>
    <scope>NUCLEOTIDE SEQUENCE [LARGE SCALE GENOMIC DNA]</scope>
    <source>
        <strain evidence="9 10">DSM 6702</strain>
    </source>
</reference>
<evidence type="ECO:0000313" key="9">
    <source>
        <dbReference type="EMBL" id="WPL19847.1"/>
    </source>
</evidence>
<dbReference type="CDD" id="cd19498">
    <property type="entry name" value="RecA-like_HslU"/>
    <property type="match status" value="1"/>
</dbReference>
<comment type="function">
    <text evidence="5">ATPase subunit of a proteasome-like degradation complex; this subunit has chaperone activity. The binding of ATP and its subsequent hydrolysis by HslU are essential for unfolding of protein substrates subsequently hydrolyzed by HslV. HslU recognizes the N-terminal part of its protein substrates and unfolds these before they are guided to HslV for hydrolysis.</text>
</comment>
<feature type="compositionally biased region" description="Polar residues" evidence="6">
    <location>
        <begin position="141"/>
        <end position="154"/>
    </location>
</feature>
<feature type="binding site" evidence="5">
    <location>
        <begin position="60"/>
        <end position="65"/>
    </location>
    <ligand>
        <name>ATP</name>
        <dbReference type="ChEBI" id="CHEBI:30616"/>
    </ligand>
</feature>
<proteinExistence type="inferred from homology"/>
<dbReference type="PANTHER" id="PTHR48102:SF3">
    <property type="entry name" value="ATP-DEPENDENT PROTEASE ATPASE SUBUNIT HSLU"/>
    <property type="match status" value="1"/>
</dbReference>
<dbReference type="InterPro" id="IPR019489">
    <property type="entry name" value="Clp_ATPase_C"/>
</dbReference>
<dbReference type="InterPro" id="IPR027417">
    <property type="entry name" value="P-loop_NTPase"/>
</dbReference>
<feature type="domain" description="Clp ATPase C-terminal" evidence="8">
    <location>
        <begin position="335"/>
        <end position="434"/>
    </location>
</feature>
<evidence type="ECO:0000256" key="1">
    <source>
        <dbReference type="ARBA" id="ARBA00009771"/>
    </source>
</evidence>
<protein>
    <recommendedName>
        <fullName evidence="5">ATP-dependent protease ATPase subunit HslU</fullName>
    </recommendedName>
    <alternativeName>
        <fullName evidence="5">Unfoldase HslU</fullName>
    </alternativeName>
</protein>
<evidence type="ECO:0000256" key="3">
    <source>
        <dbReference type="ARBA" id="ARBA00022840"/>
    </source>
</evidence>
<feature type="region of interest" description="Disordered" evidence="6">
    <location>
        <begin position="136"/>
        <end position="157"/>
    </location>
</feature>
<keyword evidence="5" id="KW-0963">Cytoplasm</keyword>
<evidence type="ECO:0000259" key="7">
    <source>
        <dbReference type="SMART" id="SM00382"/>
    </source>
</evidence>
<comment type="subunit">
    <text evidence="5">A double ring-shaped homohexamer of HslV is capped on each side by a ring-shaped HslU homohexamer. The assembly of the HslU/HslV complex is dependent on binding of ATP.</text>
</comment>
<keyword evidence="10" id="KW-1185">Reference proteome</keyword>
<dbReference type="InterPro" id="IPR003959">
    <property type="entry name" value="ATPase_AAA_core"/>
</dbReference>
<evidence type="ECO:0000256" key="6">
    <source>
        <dbReference type="SAM" id="MobiDB-lite"/>
    </source>
</evidence>
<dbReference type="InterPro" id="IPR003593">
    <property type="entry name" value="AAA+_ATPase"/>
</dbReference>
<evidence type="ECO:0000256" key="4">
    <source>
        <dbReference type="ARBA" id="ARBA00023186"/>
    </source>
</evidence>
<comment type="subcellular location">
    <subcellularLocation>
        <location evidence="5">Cytoplasm</location>
    </subcellularLocation>
</comment>
<keyword evidence="2 5" id="KW-0547">Nucleotide-binding</keyword>
<evidence type="ECO:0000256" key="5">
    <source>
        <dbReference type="HAMAP-Rule" id="MF_00249"/>
    </source>
</evidence>
<dbReference type="EMBL" id="CP121472">
    <property type="protein sequence ID" value="WPL19847.1"/>
    <property type="molecule type" value="Genomic_DNA"/>
</dbReference>
<dbReference type="RefSeq" id="WP_328985598.1">
    <property type="nucleotide sequence ID" value="NZ_CP121472.1"/>
</dbReference>